<feature type="compositionally biased region" description="Polar residues" evidence="4">
    <location>
        <begin position="1010"/>
        <end position="1019"/>
    </location>
</feature>
<evidence type="ECO:0000256" key="4">
    <source>
        <dbReference type="SAM" id="MobiDB-lite"/>
    </source>
</evidence>
<dbReference type="InterPro" id="IPR000953">
    <property type="entry name" value="Chromo/chromo_shadow_dom"/>
</dbReference>
<feature type="region of interest" description="Disordered" evidence="4">
    <location>
        <begin position="1104"/>
        <end position="1135"/>
    </location>
</feature>
<evidence type="ECO:0000256" key="3">
    <source>
        <dbReference type="ARBA" id="ARBA00023242"/>
    </source>
</evidence>
<dbReference type="PROSITE" id="PS50013">
    <property type="entry name" value="CHROMO_2"/>
    <property type="match status" value="2"/>
</dbReference>
<dbReference type="CDD" id="cd00024">
    <property type="entry name" value="CD_CSD"/>
    <property type="match status" value="2"/>
</dbReference>
<keyword evidence="2" id="KW-0233">DNA recombination</keyword>
<feature type="compositionally biased region" description="Basic residues" evidence="4">
    <location>
        <begin position="770"/>
        <end position="780"/>
    </location>
</feature>
<dbReference type="SUPFAM" id="SSF54160">
    <property type="entry name" value="Chromo domain-like"/>
    <property type="match status" value="2"/>
</dbReference>
<proteinExistence type="predicted"/>
<dbReference type="GO" id="GO:0061665">
    <property type="term" value="F:SUMO ligase activity"/>
    <property type="evidence" value="ECO:0007669"/>
    <property type="project" value="TreeGrafter"/>
</dbReference>
<feature type="region of interest" description="Disordered" evidence="4">
    <location>
        <begin position="759"/>
        <end position="780"/>
    </location>
</feature>
<dbReference type="Pfam" id="PF00385">
    <property type="entry name" value="Chromo"/>
    <property type="match status" value="2"/>
</dbReference>
<dbReference type="GO" id="GO:0015074">
    <property type="term" value="P:DNA integration"/>
    <property type="evidence" value="ECO:0007669"/>
    <property type="project" value="InterPro"/>
</dbReference>
<dbReference type="InterPro" id="IPR011010">
    <property type="entry name" value="DNA_brk_join_enz"/>
</dbReference>
<feature type="compositionally biased region" description="Acidic residues" evidence="4">
    <location>
        <begin position="1126"/>
        <end position="1135"/>
    </location>
</feature>
<dbReference type="GO" id="GO:0003677">
    <property type="term" value="F:DNA binding"/>
    <property type="evidence" value="ECO:0007669"/>
    <property type="project" value="InterPro"/>
</dbReference>
<feature type="compositionally biased region" description="Basic and acidic residues" evidence="4">
    <location>
        <begin position="721"/>
        <end position="732"/>
    </location>
</feature>
<gene>
    <name evidence="5" type="ORF">PACLA_8A055732</name>
</gene>
<reference evidence="5" key="1">
    <citation type="submission" date="2020-04" db="EMBL/GenBank/DDBJ databases">
        <authorList>
            <person name="Alioto T."/>
            <person name="Alioto T."/>
            <person name="Gomez Garrido J."/>
        </authorList>
    </citation>
    <scope>NUCLEOTIDE SEQUENCE</scope>
    <source>
        <strain evidence="5">A484AB</strain>
    </source>
</reference>
<sequence>KISRHLQRKPHNLSSTIAKNWKIIFDPKTYAKLKICPRENCNQAVVRMDHHLRDKHADTLSFSQYQTFCKEYIKPEDWLQSIQLEIDKARTGQIMQNTDTTTSTSAKPSVLPMATSTAAMTSTSANTLALPMATAKAAMTSTSAKTSALPMATSTAAMTSTSAKPSALPMATSTAATKSTSAMTSTLAVVAAKAATISAEPQSEFSDEDEIHQLGLEIERDVKWDKKTRKNPHLSLFLSYLIFDLCKHKALAENYVSIVTNAWQVSDSTFTDVTTLTKRSVVRQFYRSMREKGSRPGTIKSYLLAIRIFIRFLVVRSVVREKKQVQEALLTVEMLSLWFQALRKMVGQRTAELQVLEEQRLLTLKQIQGFLNSKYAKDVVSELLHNDESIGPQQFCDCRNFIAAVMQVRTGVRSGPFASMVVDDIKRANFGRDDMYTITIPKHKTAHVYGAQHICVNKETFQWLLKFLEMREKFLPQPCHEYVFTSTTGRPATSSQISAFFNSAWQKSGVLNESQPRLNATRVRKALVTIQREMMPGEEDNLATAMAHSRRVQDTHYNVRKTRQQVLQVSKKYNDLLDEVSECEPSECEPTESESITTSQQVFQETDRKNVFSRRRLYTAEEEEHICQAFADEIAGKASLKLKTAKMRLRNWKSLRDLTSDQIVNKVKSLRKLRVKKLKNHGRQLIPEVSTAGSLQLEEAQTFKTTAETTKAVEESQMVTDETKATREKESEMVLETNTTEESDTVLETNMTEESEMVFQQTSHSANNSNKRKLKRKGVASKKCKSLRKNKLRKTESKESETVFTVERIVEKKRIGGKIKYLVKWEGYSAKYNTWELEENILDKDLLTSDQIVNNVKSLRKQRVKKLKNHGRQLPQEKVSTAGSLDFEEAQTFKTTAETTKAVEESQMVTDETKATREESETVFETKMTEDSEMVLETNMTEKSEMPVIETNMTEESEMDLETNMTEDSEMVLETNMTEESEMVLETNMTEKSEMVLETNMTEESEMVFQQTSHSANNSNKRKLKRKDVASKKCKSLRKNKLRQTESKESEMVLSSDQIVNNVKSLRKLRVKKLKNHGRQLTPEKVSTAASLELEEAQTFKTTAETTKAVEESQMVTDETKATREEESEMVLETNMTEESEMPVLETNMTEDSEMVLETNMTEESEMVLETNMTEKSEMVLETNMTEESEMPVLETNMTEDSEMVLETNMTEESEMVLETNMTEKSEMVLETNMTEESEMPVLETNMTEDSEMVLETNMTEESEMVLETNMTEKSEMVLETNMTEESEMPVLETNMTEDSEMVLETNMTEESEMVLETNMTEKSEMVLETNMTEESEMPVLETNMTEDSEMVLETNMTEESEMVLETNMTEKSEMVLETNMTEESEMPVLETNMTEDSEMVLETNMTEESEMVLETNMTEKLEMVLETNMTEESEMVFQQTSHSANNSNKRKLKRKGVASKKCKSLRKNKLKKTESKESETVFTVERIVEKKRIGGKIKYLVKWEGYSAKYNTWEPEENILDKDLLSLI</sequence>
<evidence type="ECO:0000256" key="2">
    <source>
        <dbReference type="ARBA" id="ARBA00023172"/>
    </source>
</evidence>
<feature type="compositionally biased region" description="Basic residues" evidence="4">
    <location>
        <begin position="1020"/>
        <end position="1030"/>
    </location>
</feature>
<dbReference type="OrthoDB" id="1918685at2759"/>
<dbReference type="Gene3D" id="2.40.50.40">
    <property type="match status" value="2"/>
</dbReference>
<comment type="subcellular location">
    <subcellularLocation>
        <location evidence="1">Nucleus</location>
    </subcellularLocation>
</comment>
<dbReference type="Proteomes" id="UP001152795">
    <property type="component" value="Unassembled WGS sequence"/>
</dbReference>
<dbReference type="GO" id="GO:0006310">
    <property type="term" value="P:DNA recombination"/>
    <property type="evidence" value="ECO:0007669"/>
    <property type="project" value="UniProtKB-KW"/>
</dbReference>
<protein>
    <submittedName>
        <fullName evidence="5">250-270 copies of a 13 AA repeat, NSSTPITSSSIL</fullName>
    </submittedName>
</protein>
<dbReference type="PANTHER" id="PTHR46727">
    <property type="entry name" value="E3 SUMO-PROTEIN LIGASE CBX4"/>
    <property type="match status" value="1"/>
</dbReference>
<dbReference type="InterPro" id="IPR023779">
    <property type="entry name" value="Chromodomain_CS"/>
</dbReference>
<name>A0A6S7JGS3_PARCT</name>
<dbReference type="GO" id="GO:0000122">
    <property type="term" value="P:negative regulation of transcription by RNA polymerase II"/>
    <property type="evidence" value="ECO:0007669"/>
    <property type="project" value="TreeGrafter"/>
</dbReference>
<dbReference type="SUPFAM" id="SSF56349">
    <property type="entry name" value="DNA breaking-rejoining enzymes"/>
    <property type="match status" value="1"/>
</dbReference>
<dbReference type="GO" id="GO:0032183">
    <property type="term" value="F:SUMO binding"/>
    <property type="evidence" value="ECO:0007669"/>
    <property type="project" value="TreeGrafter"/>
</dbReference>
<dbReference type="PROSITE" id="PS00598">
    <property type="entry name" value="CHROMO_1"/>
    <property type="match status" value="1"/>
</dbReference>
<feature type="non-terminal residue" evidence="5">
    <location>
        <position position="1"/>
    </location>
</feature>
<feature type="region of interest" description="Disordered" evidence="4">
    <location>
        <begin position="900"/>
        <end position="919"/>
    </location>
</feature>
<dbReference type="InterPro" id="IPR043531">
    <property type="entry name" value="CBX4"/>
</dbReference>
<dbReference type="EMBL" id="CACRXK020016766">
    <property type="protein sequence ID" value="CAB4030297.1"/>
    <property type="molecule type" value="Genomic_DNA"/>
</dbReference>
<feature type="compositionally biased region" description="Polar residues" evidence="4">
    <location>
        <begin position="759"/>
        <end position="769"/>
    </location>
</feature>
<dbReference type="InterPro" id="IPR016197">
    <property type="entry name" value="Chromo-like_dom_sf"/>
</dbReference>
<comment type="caution">
    <text evidence="5">The sequence shown here is derived from an EMBL/GenBank/DDBJ whole genome shotgun (WGS) entry which is preliminary data.</text>
</comment>
<evidence type="ECO:0000256" key="1">
    <source>
        <dbReference type="ARBA" id="ARBA00004123"/>
    </source>
</evidence>
<dbReference type="SMART" id="SM00298">
    <property type="entry name" value="CHROMO"/>
    <property type="match status" value="2"/>
</dbReference>
<evidence type="ECO:0000313" key="6">
    <source>
        <dbReference type="Proteomes" id="UP001152795"/>
    </source>
</evidence>
<dbReference type="InterPro" id="IPR023780">
    <property type="entry name" value="Chromo_domain"/>
</dbReference>
<feature type="region of interest" description="Disordered" evidence="4">
    <location>
        <begin position="1010"/>
        <end position="1030"/>
    </location>
</feature>
<dbReference type="GO" id="GO:0035102">
    <property type="term" value="C:PRC1 complex"/>
    <property type="evidence" value="ECO:0007669"/>
    <property type="project" value="TreeGrafter"/>
</dbReference>
<dbReference type="PANTHER" id="PTHR46727:SF1">
    <property type="entry name" value="E3 SUMO-PROTEIN LIGASE CBX4"/>
    <property type="match status" value="1"/>
</dbReference>
<feature type="region of interest" description="Disordered" evidence="4">
    <location>
        <begin position="707"/>
        <end position="744"/>
    </location>
</feature>
<dbReference type="InterPro" id="IPR013762">
    <property type="entry name" value="Integrase-like_cat_sf"/>
</dbReference>
<accession>A0A6S7JGS3</accession>
<dbReference type="GO" id="GO:0016925">
    <property type="term" value="P:protein sumoylation"/>
    <property type="evidence" value="ECO:0007669"/>
    <property type="project" value="TreeGrafter"/>
</dbReference>
<keyword evidence="6" id="KW-1185">Reference proteome</keyword>
<organism evidence="5 6">
    <name type="scientific">Paramuricea clavata</name>
    <name type="common">Red gorgonian</name>
    <name type="synonym">Violescent sea-whip</name>
    <dbReference type="NCBI Taxonomy" id="317549"/>
    <lineage>
        <taxon>Eukaryota</taxon>
        <taxon>Metazoa</taxon>
        <taxon>Cnidaria</taxon>
        <taxon>Anthozoa</taxon>
        <taxon>Octocorallia</taxon>
        <taxon>Malacalcyonacea</taxon>
        <taxon>Plexauridae</taxon>
        <taxon>Paramuricea</taxon>
    </lineage>
</organism>
<evidence type="ECO:0000313" key="5">
    <source>
        <dbReference type="EMBL" id="CAB4030297.1"/>
    </source>
</evidence>
<dbReference type="Gene3D" id="1.10.443.10">
    <property type="entry name" value="Intergrase catalytic core"/>
    <property type="match status" value="1"/>
</dbReference>
<keyword evidence="3" id="KW-0539">Nucleus</keyword>